<name>A0A1V3GB94_9BACL</name>
<dbReference type="AlphaFoldDB" id="A0A1V3GB94"/>
<evidence type="ECO:0000313" key="2">
    <source>
        <dbReference type="EMBL" id="OOE14134.1"/>
    </source>
</evidence>
<accession>A0A1V3GB94</accession>
<evidence type="ECO:0000313" key="3">
    <source>
        <dbReference type="Proteomes" id="UP000188597"/>
    </source>
</evidence>
<gene>
    <name evidence="2" type="ORF">UN64_02680</name>
</gene>
<feature type="region of interest" description="Disordered" evidence="1">
    <location>
        <begin position="1"/>
        <end position="46"/>
    </location>
</feature>
<dbReference type="OrthoDB" id="2943090at2"/>
<dbReference type="Proteomes" id="UP000188597">
    <property type="component" value="Unassembled WGS sequence"/>
</dbReference>
<evidence type="ECO:0000256" key="1">
    <source>
        <dbReference type="SAM" id="MobiDB-lite"/>
    </source>
</evidence>
<protein>
    <submittedName>
        <fullName evidence="2">Uncharacterized protein</fullName>
    </submittedName>
</protein>
<sequence length="60" mass="6718">MRDSWGISGTGETPIAQSAEEAHRTPPGKRASCNGNQLLLRATKKRTVKKKPLLRERLLY</sequence>
<comment type="caution">
    <text evidence="2">The sequence shown here is derived from an EMBL/GenBank/DDBJ whole genome shotgun (WGS) entry which is preliminary data.</text>
</comment>
<reference evidence="2 3" key="1">
    <citation type="submission" date="2016-11" db="EMBL/GenBank/DDBJ databases">
        <authorList>
            <person name="Jaros S."/>
            <person name="Januszkiewicz K."/>
            <person name="Wedrychowicz H."/>
        </authorList>
    </citation>
    <scope>NUCLEOTIDE SEQUENCE [LARGE SCALE GENOMIC DNA]</scope>
    <source>
        <strain evidence="2 3">Con a/3</strain>
    </source>
</reference>
<dbReference type="EMBL" id="MQMF01000001">
    <property type="protein sequence ID" value="OOE14134.1"/>
    <property type="molecule type" value="Genomic_DNA"/>
</dbReference>
<organism evidence="2 3">
    <name type="scientific">Fictibacillus arsenicus</name>
    <dbReference type="NCBI Taxonomy" id="255247"/>
    <lineage>
        <taxon>Bacteria</taxon>
        <taxon>Bacillati</taxon>
        <taxon>Bacillota</taxon>
        <taxon>Bacilli</taxon>
        <taxon>Bacillales</taxon>
        <taxon>Fictibacillaceae</taxon>
        <taxon>Fictibacillus</taxon>
    </lineage>
</organism>
<proteinExistence type="predicted"/>